<feature type="transmembrane region" description="Helical" evidence="2">
    <location>
        <begin position="446"/>
        <end position="467"/>
    </location>
</feature>
<feature type="compositionally biased region" description="Basic and acidic residues" evidence="1">
    <location>
        <begin position="8"/>
        <end position="47"/>
    </location>
</feature>
<name>A0AAW0N4Z5_9GOBI</name>
<dbReference type="PROSITE" id="PS50835">
    <property type="entry name" value="IG_LIKE"/>
    <property type="match status" value="1"/>
</dbReference>
<evidence type="ECO:0000256" key="1">
    <source>
        <dbReference type="SAM" id="MobiDB-lite"/>
    </source>
</evidence>
<dbReference type="SMART" id="SM00408">
    <property type="entry name" value="IGc2"/>
    <property type="match status" value="1"/>
</dbReference>
<feature type="compositionally biased region" description="Low complexity" evidence="1">
    <location>
        <begin position="132"/>
        <end position="142"/>
    </location>
</feature>
<feature type="region of interest" description="Disordered" evidence="1">
    <location>
        <begin position="111"/>
        <end position="153"/>
    </location>
</feature>
<dbReference type="SUPFAM" id="SSF48726">
    <property type="entry name" value="Immunoglobulin"/>
    <property type="match status" value="1"/>
</dbReference>
<protein>
    <recommendedName>
        <fullName evidence="3">Ig-like domain-containing protein</fullName>
    </recommendedName>
</protein>
<dbReference type="CDD" id="cd00096">
    <property type="entry name" value="Ig"/>
    <property type="match status" value="1"/>
</dbReference>
<dbReference type="Proteomes" id="UP001460270">
    <property type="component" value="Unassembled WGS sequence"/>
</dbReference>
<keyword evidence="2" id="KW-1133">Transmembrane helix</keyword>
<keyword evidence="5" id="KW-1185">Reference proteome</keyword>
<gene>
    <name evidence="4" type="ORF">WMY93_027520</name>
</gene>
<dbReference type="InterPro" id="IPR007110">
    <property type="entry name" value="Ig-like_dom"/>
</dbReference>
<dbReference type="Gene3D" id="2.60.40.10">
    <property type="entry name" value="Immunoglobulins"/>
    <property type="match status" value="1"/>
</dbReference>
<reference evidence="5" key="1">
    <citation type="submission" date="2024-04" db="EMBL/GenBank/DDBJ databases">
        <title>Salinicola lusitanus LLJ914,a marine bacterium isolated from the Okinawa Trough.</title>
        <authorList>
            <person name="Li J."/>
        </authorList>
    </citation>
    <scope>NUCLEOTIDE SEQUENCE [LARGE SCALE GENOMIC DNA]</scope>
</reference>
<sequence>MKGKVRKREKESEGAQERKYSERDGKEKQRQQGRAGREREKEKEQQQSRRKSAGPSSETGLVTGASYTVRFSLRIHTEQRVGRAEEEIPQKKSPSTIRAIITTRLRWKTIRQSKSSGGSELEPEVRADTRTRSASTSSQTTAKRNDSTPRKGMQDELKAQHLKQIKEMCRLLYANIVDFYKLHGKVSVKGLGGGGFEQCVWVCVCEGGGKHVVRRRQLATLTTSGIYCGVQQPLPPPCGAVFPNQGSTHRREDSAGGTWKYVRFTEQTQFSFLPHRVSVSSQTTCTFHLLLTSSLSGNCESQKKSKLLGQISSQTQHIEARCGRDVFLPCKANFNINNYFSVTWYKKSAVRKEIQKYGFPRDLSIDDHNSLVLQRAMPNDSGTYECSISANVGGQNQNLFVELAVAECEPETTPAVTTLSPQAVETERTFLNATHRAVHLPLTWSLLGYGAVGLTKIILSFMILMVFHLCPKRKRRTGLLRL</sequence>
<dbReference type="InterPro" id="IPR013098">
    <property type="entry name" value="Ig_I-set"/>
</dbReference>
<keyword evidence="2" id="KW-0472">Membrane</keyword>
<dbReference type="InterPro" id="IPR003599">
    <property type="entry name" value="Ig_sub"/>
</dbReference>
<accession>A0AAW0N4Z5</accession>
<dbReference type="InterPro" id="IPR003598">
    <property type="entry name" value="Ig_sub2"/>
</dbReference>
<evidence type="ECO:0000313" key="5">
    <source>
        <dbReference type="Proteomes" id="UP001460270"/>
    </source>
</evidence>
<dbReference type="PANTHER" id="PTHR15193">
    <property type="entry name" value="CD83 ANTIGEN"/>
    <property type="match status" value="1"/>
</dbReference>
<evidence type="ECO:0000256" key="2">
    <source>
        <dbReference type="SAM" id="Phobius"/>
    </source>
</evidence>
<feature type="domain" description="Ig-like" evidence="3">
    <location>
        <begin position="309"/>
        <end position="402"/>
    </location>
</feature>
<dbReference type="AlphaFoldDB" id="A0AAW0N4Z5"/>
<dbReference type="PANTHER" id="PTHR15193:SF2">
    <property type="match status" value="1"/>
</dbReference>
<evidence type="ECO:0000259" key="3">
    <source>
        <dbReference type="PROSITE" id="PS50835"/>
    </source>
</evidence>
<organism evidence="4 5">
    <name type="scientific">Mugilogobius chulae</name>
    <name type="common">yellowstripe goby</name>
    <dbReference type="NCBI Taxonomy" id="88201"/>
    <lineage>
        <taxon>Eukaryota</taxon>
        <taxon>Metazoa</taxon>
        <taxon>Chordata</taxon>
        <taxon>Craniata</taxon>
        <taxon>Vertebrata</taxon>
        <taxon>Euteleostomi</taxon>
        <taxon>Actinopterygii</taxon>
        <taxon>Neopterygii</taxon>
        <taxon>Teleostei</taxon>
        <taxon>Neoteleostei</taxon>
        <taxon>Acanthomorphata</taxon>
        <taxon>Gobiaria</taxon>
        <taxon>Gobiiformes</taxon>
        <taxon>Gobioidei</taxon>
        <taxon>Gobiidae</taxon>
        <taxon>Gobionellinae</taxon>
        <taxon>Mugilogobius</taxon>
    </lineage>
</organism>
<dbReference type="Pfam" id="PF07679">
    <property type="entry name" value="I-set"/>
    <property type="match status" value="1"/>
</dbReference>
<feature type="region of interest" description="Disordered" evidence="1">
    <location>
        <begin position="1"/>
        <end position="65"/>
    </location>
</feature>
<evidence type="ECO:0000313" key="4">
    <source>
        <dbReference type="EMBL" id="KAK7884397.1"/>
    </source>
</evidence>
<dbReference type="EMBL" id="JBBPFD010000020">
    <property type="protein sequence ID" value="KAK7884397.1"/>
    <property type="molecule type" value="Genomic_DNA"/>
</dbReference>
<dbReference type="SMART" id="SM00409">
    <property type="entry name" value="IG"/>
    <property type="match status" value="1"/>
</dbReference>
<dbReference type="InterPro" id="IPR013783">
    <property type="entry name" value="Ig-like_fold"/>
</dbReference>
<comment type="caution">
    <text evidence="4">The sequence shown here is derived from an EMBL/GenBank/DDBJ whole genome shotgun (WGS) entry which is preliminary data.</text>
</comment>
<feature type="compositionally biased region" description="Basic and acidic residues" evidence="1">
    <location>
        <begin position="143"/>
        <end position="153"/>
    </location>
</feature>
<keyword evidence="2" id="KW-0812">Transmembrane</keyword>
<proteinExistence type="predicted"/>
<dbReference type="InterPro" id="IPR036179">
    <property type="entry name" value="Ig-like_dom_sf"/>
</dbReference>